<comment type="subcellular location">
    <subcellularLocation>
        <location evidence="1">Mitochondrion</location>
    </subcellularLocation>
</comment>
<dbReference type="SUPFAM" id="SSF51735">
    <property type="entry name" value="NAD(P)-binding Rossmann-fold domains"/>
    <property type="match status" value="1"/>
</dbReference>
<dbReference type="WBParaSite" id="SMUV_0000882101-mRNA-1">
    <property type="protein sequence ID" value="SMUV_0000882101-mRNA-1"/>
    <property type="gene ID" value="SMUV_0000882101"/>
</dbReference>
<evidence type="ECO:0000256" key="3">
    <source>
        <dbReference type="ARBA" id="ARBA00022946"/>
    </source>
</evidence>
<keyword evidence="7" id="KW-1185">Reference proteome</keyword>
<dbReference type="CDD" id="cd08248">
    <property type="entry name" value="RTN4I1"/>
    <property type="match status" value="1"/>
</dbReference>
<dbReference type="STRING" id="451379.A0A158R5Z7"/>
<sequence length="384" mass="42221">MKAWVVRDFAKPMSLESLKSPELSNPEQIIVEVKAAGVNPIDTMMCKGYGNAILSLKKKIEEKRTVSRLPFVGGREFSGVVVCCGGNVKRFKEGDQVMGVVGPTYMGSHAEYVLVKESWCCEKPSKISFVEAASVLYSACTAWSALISVARLNPNGCGNIRVLINGGSGSVGTIAIQMLKAWGASVVASTCSPKNRSLVQSLGAVPVDYTNEPAAKKQLSSIGPFDVILDCVESDLAEWSDNLLGVWRNSVHVSLISPVLRDTDRLVHFYINAIFVVFKSLHLRYGIVPGALSVAAKYFRRSALPAVRGRWFSYAYFAPHLMCLEAMKNFINNGKLKPVVERTYAFADLPAAYEKVSKKHGCGKTVIDFRYGFFRSIYHYLYGI</sequence>
<dbReference type="InterPro" id="IPR011032">
    <property type="entry name" value="GroES-like_sf"/>
</dbReference>
<keyword evidence="5" id="KW-0496">Mitochondrion</keyword>
<dbReference type="Gene3D" id="3.90.180.10">
    <property type="entry name" value="Medium-chain alcohol dehydrogenases, catalytic domain"/>
    <property type="match status" value="1"/>
</dbReference>
<name>A0A158R5Z7_9BILA</name>
<dbReference type="GO" id="GO:0005739">
    <property type="term" value="C:mitochondrion"/>
    <property type="evidence" value="ECO:0007669"/>
    <property type="project" value="UniProtKB-SubCell"/>
</dbReference>
<dbReference type="InterPro" id="IPR036291">
    <property type="entry name" value="NAD(P)-bd_dom_sf"/>
</dbReference>
<dbReference type="InterPro" id="IPR013154">
    <property type="entry name" value="ADH-like_N"/>
</dbReference>
<dbReference type="FunFam" id="3.40.50.720:FF:000147">
    <property type="entry name" value="Reticulon-4-interacting protein 1 homolog, mitochondrial"/>
    <property type="match status" value="1"/>
</dbReference>
<dbReference type="InterPro" id="IPR020843">
    <property type="entry name" value="ER"/>
</dbReference>
<dbReference type="PANTHER" id="PTHR11695:SF294">
    <property type="entry name" value="RETICULON-4-INTERACTING PROTEIN 1, MITOCHONDRIAL"/>
    <property type="match status" value="1"/>
</dbReference>
<evidence type="ECO:0000256" key="4">
    <source>
        <dbReference type="ARBA" id="ARBA00023002"/>
    </source>
</evidence>
<feature type="domain" description="Enoyl reductase (ER)" evidence="6">
    <location>
        <begin position="16"/>
        <end position="367"/>
    </location>
</feature>
<dbReference type="PANTHER" id="PTHR11695">
    <property type="entry name" value="ALCOHOL DEHYDROGENASE RELATED"/>
    <property type="match status" value="1"/>
</dbReference>
<keyword evidence="4" id="KW-0560">Oxidoreductase</keyword>
<evidence type="ECO:0000256" key="2">
    <source>
        <dbReference type="ARBA" id="ARBA00010371"/>
    </source>
</evidence>
<dbReference type="Proteomes" id="UP000046393">
    <property type="component" value="Unplaced"/>
</dbReference>
<dbReference type="Pfam" id="PF08240">
    <property type="entry name" value="ADH_N"/>
    <property type="match status" value="1"/>
</dbReference>
<dbReference type="SMART" id="SM00829">
    <property type="entry name" value="PKS_ER"/>
    <property type="match status" value="1"/>
</dbReference>
<comment type="similarity">
    <text evidence="2">Belongs to the zinc-containing alcohol dehydrogenase family. Quinone oxidoreductase subfamily.</text>
</comment>
<dbReference type="AlphaFoldDB" id="A0A158R5Z7"/>
<evidence type="ECO:0000313" key="7">
    <source>
        <dbReference type="Proteomes" id="UP000046393"/>
    </source>
</evidence>
<dbReference type="InterPro" id="IPR050700">
    <property type="entry name" value="YIM1/Zinc_Alcohol_DH_Fams"/>
</dbReference>
<dbReference type="GO" id="GO:0016491">
    <property type="term" value="F:oxidoreductase activity"/>
    <property type="evidence" value="ECO:0007669"/>
    <property type="project" value="UniProtKB-KW"/>
</dbReference>
<evidence type="ECO:0000256" key="5">
    <source>
        <dbReference type="ARBA" id="ARBA00023128"/>
    </source>
</evidence>
<reference evidence="8" key="1">
    <citation type="submission" date="2016-04" db="UniProtKB">
        <authorList>
            <consortium name="WormBaseParasite"/>
        </authorList>
    </citation>
    <scope>IDENTIFICATION</scope>
</reference>
<evidence type="ECO:0000256" key="1">
    <source>
        <dbReference type="ARBA" id="ARBA00004173"/>
    </source>
</evidence>
<dbReference type="Pfam" id="PF13602">
    <property type="entry name" value="ADH_zinc_N_2"/>
    <property type="match status" value="1"/>
</dbReference>
<dbReference type="SUPFAM" id="SSF50129">
    <property type="entry name" value="GroES-like"/>
    <property type="match status" value="1"/>
</dbReference>
<dbReference type="InterPro" id="IPR037397">
    <property type="entry name" value="RTN4IP1"/>
</dbReference>
<dbReference type="Gene3D" id="3.40.50.720">
    <property type="entry name" value="NAD(P)-binding Rossmann-like Domain"/>
    <property type="match status" value="1"/>
</dbReference>
<evidence type="ECO:0000259" key="6">
    <source>
        <dbReference type="SMART" id="SM00829"/>
    </source>
</evidence>
<accession>A0A158R5Z7</accession>
<evidence type="ECO:0000313" key="8">
    <source>
        <dbReference type="WBParaSite" id="SMUV_0000882101-mRNA-1"/>
    </source>
</evidence>
<protein>
    <submittedName>
        <fullName evidence="8">PKS_ER domain-containing protein</fullName>
    </submittedName>
</protein>
<proteinExistence type="inferred from homology"/>
<organism evidence="7 8">
    <name type="scientific">Syphacia muris</name>
    <dbReference type="NCBI Taxonomy" id="451379"/>
    <lineage>
        <taxon>Eukaryota</taxon>
        <taxon>Metazoa</taxon>
        <taxon>Ecdysozoa</taxon>
        <taxon>Nematoda</taxon>
        <taxon>Chromadorea</taxon>
        <taxon>Rhabditida</taxon>
        <taxon>Spirurina</taxon>
        <taxon>Oxyuridomorpha</taxon>
        <taxon>Oxyuroidea</taxon>
        <taxon>Oxyuridae</taxon>
        <taxon>Syphacia</taxon>
    </lineage>
</organism>
<keyword evidence="3" id="KW-0809">Transit peptide</keyword>